<dbReference type="AlphaFoldDB" id="A0A844ZJQ2"/>
<evidence type="ECO:0000313" key="3">
    <source>
        <dbReference type="EMBL" id="MXO87794.1"/>
    </source>
</evidence>
<feature type="region of interest" description="Disordered" evidence="1">
    <location>
        <begin position="187"/>
        <end position="252"/>
    </location>
</feature>
<evidence type="ECO:0000256" key="1">
    <source>
        <dbReference type="SAM" id="MobiDB-lite"/>
    </source>
</evidence>
<comment type="caution">
    <text evidence="3">The sequence shown here is derived from an EMBL/GenBank/DDBJ whole genome shotgun (WGS) entry which is preliminary data.</text>
</comment>
<dbReference type="RefSeq" id="WP_160589746.1">
    <property type="nucleotide sequence ID" value="NZ_BAAAFP010000002.1"/>
</dbReference>
<organism evidence="3 4">
    <name type="scientific">Alteraurantiacibacter aestuarii</name>
    <dbReference type="NCBI Taxonomy" id="650004"/>
    <lineage>
        <taxon>Bacteria</taxon>
        <taxon>Pseudomonadati</taxon>
        <taxon>Pseudomonadota</taxon>
        <taxon>Alphaproteobacteria</taxon>
        <taxon>Sphingomonadales</taxon>
        <taxon>Erythrobacteraceae</taxon>
        <taxon>Alteraurantiacibacter</taxon>
    </lineage>
</organism>
<dbReference type="EMBL" id="WTYY01000002">
    <property type="protein sequence ID" value="MXO87794.1"/>
    <property type="molecule type" value="Genomic_DNA"/>
</dbReference>
<gene>
    <name evidence="3" type="ORF">GRI32_03475</name>
</gene>
<feature type="chain" id="PRO_5032835533" evidence="2">
    <location>
        <begin position="28"/>
        <end position="252"/>
    </location>
</feature>
<keyword evidence="4" id="KW-1185">Reference proteome</keyword>
<feature type="region of interest" description="Disordered" evidence="1">
    <location>
        <begin position="134"/>
        <end position="153"/>
    </location>
</feature>
<accession>A0A844ZJQ2</accession>
<protein>
    <submittedName>
        <fullName evidence="3">Uncharacterized protein</fullName>
    </submittedName>
</protein>
<dbReference type="Proteomes" id="UP000435243">
    <property type="component" value="Unassembled WGS sequence"/>
</dbReference>
<evidence type="ECO:0000313" key="4">
    <source>
        <dbReference type="Proteomes" id="UP000435243"/>
    </source>
</evidence>
<evidence type="ECO:0000256" key="2">
    <source>
        <dbReference type="SAM" id="SignalP"/>
    </source>
</evidence>
<keyword evidence="2" id="KW-0732">Signal</keyword>
<name>A0A844ZJQ2_9SPHN</name>
<proteinExistence type="predicted"/>
<sequence>MAVIRNKFALAAATLAATSMTAIPVAAAQLPHVASGTSAAVVAYDGDAGNVQNHRWRRDRRGVNTGDVIAGVLVLGTIAAIASSASSNRDRTYDRTRVRDNDVRYREPARPERSWSSGGMDRAVDMCVDQVERGRDRVDSVDNAARDSSGWNVSGSLSSGDYFSCRIDNEGRIRSIDMGDDFSYSADGDTQFSGDDRQWSDDQYAAARASTHGSQGSSSSAVIDQDLRDDPRPAYPGGPLPGEEGYEASFGG</sequence>
<dbReference type="OrthoDB" id="7510861at2"/>
<reference evidence="3 4" key="1">
    <citation type="submission" date="2019-12" db="EMBL/GenBank/DDBJ databases">
        <title>Genomic-based taxomic classification of the family Erythrobacteraceae.</title>
        <authorList>
            <person name="Xu L."/>
        </authorList>
    </citation>
    <scope>NUCLEOTIDE SEQUENCE [LARGE SCALE GENOMIC DNA]</scope>
    <source>
        <strain evidence="3 4">JCM 16339</strain>
    </source>
</reference>
<feature type="signal peptide" evidence="2">
    <location>
        <begin position="1"/>
        <end position="27"/>
    </location>
</feature>
<feature type="compositionally biased region" description="Low complexity" evidence="1">
    <location>
        <begin position="210"/>
        <end position="220"/>
    </location>
</feature>